<keyword evidence="4 9" id="KW-0456">Lyase</keyword>
<comment type="function">
    <text evidence="6 9">Catalyzes cyclization of the linear tetrapyrrole, hydroxymethylbilane, to the macrocyclic uroporphyrinogen III.</text>
</comment>
<dbReference type="RefSeq" id="WP_306728337.1">
    <property type="nucleotide sequence ID" value="NZ_JAVDDT010000004.1"/>
</dbReference>
<dbReference type="SUPFAM" id="SSF69618">
    <property type="entry name" value="HemD-like"/>
    <property type="match status" value="1"/>
</dbReference>
<evidence type="ECO:0000256" key="9">
    <source>
        <dbReference type="RuleBase" id="RU366031"/>
    </source>
</evidence>
<feature type="domain" description="Tetrapyrrole biosynthesis uroporphyrinogen III synthase" evidence="10">
    <location>
        <begin position="25"/>
        <end position="236"/>
    </location>
</feature>
<evidence type="ECO:0000256" key="6">
    <source>
        <dbReference type="ARBA" id="ARBA00037589"/>
    </source>
</evidence>
<comment type="caution">
    <text evidence="11">The sequence shown here is derived from an EMBL/GenBank/DDBJ whole genome shotgun (WGS) entry which is preliminary data.</text>
</comment>
<dbReference type="EMBL" id="JAVDDT010000004">
    <property type="protein sequence ID" value="MDQ2069843.1"/>
    <property type="molecule type" value="Genomic_DNA"/>
</dbReference>
<evidence type="ECO:0000256" key="5">
    <source>
        <dbReference type="ARBA" id="ARBA00023244"/>
    </source>
</evidence>
<accession>A0ABU0W734</accession>
<dbReference type="PANTHER" id="PTHR38042">
    <property type="entry name" value="UROPORPHYRINOGEN-III SYNTHASE, CHLOROPLASTIC"/>
    <property type="match status" value="1"/>
</dbReference>
<dbReference type="Proteomes" id="UP001239019">
    <property type="component" value="Unassembled WGS sequence"/>
</dbReference>
<sequence>MTEAAASLNGAGILLTRPASEMTGLADAVKARGGRPLIFPLLELVPPEDPGPAIEALRSARANDWLVPVSPGAVSRLVECLAEHDIELPGVRFAAVGEGTARALATAGWLVSVMPRAGEGAAALLANPDFAPGKDEQVIICRGEGGRRVLDRGLSERGIRFREAMLYHRRLPACDPERLADWLQQGAIDLIMLTSATALRHLLDVVPEGQRQRLLGLAVVAPSERVLQQAAEKGFQGPRLLAGEAGDGGMLRAAADWWQRHRTSS</sequence>
<comment type="pathway">
    <text evidence="1 9">Porphyrin-containing compound metabolism; protoporphyrin-IX biosynthesis; coproporphyrinogen-III from 5-aminolevulinate: step 3/4.</text>
</comment>
<proteinExistence type="inferred from homology"/>
<keyword evidence="12" id="KW-1185">Reference proteome</keyword>
<comment type="catalytic activity">
    <reaction evidence="8 9">
        <text>hydroxymethylbilane = uroporphyrinogen III + H2O</text>
        <dbReference type="Rhea" id="RHEA:18965"/>
        <dbReference type="ChEBI" id="CHEBI:15377"/>
        <dbReference type="ChEBI" id="CHEBI:57308"/>
        <dbReference type="ChEBI" id="CHEBI:57845"/>
        <dbReference type="EC" id="4.2.1.75"/>
    </reaction>
</comment>
<evidence type="ECO:0000256" key="8">
    <source>
        <dbReference type="ARBA" id="ARBA00048617"/>
    </source>
</evidence>
<evidence type="ECO:0000256" key="7">
    <source>
        <dbReference type="ARBA" id="ARBA00040167"/>
    </source>
</evidence>
<evidence type="ECO:0000313" key="12">
    <source>
        <dbReference type="Proteomes" id="UP001239019"/>
    </source>
</evidence>
<keyword evidence="5 9" id="KW-0627">Porphyrin biosynthesis</keyword>
<dbReference type="GO" id="GO:0004852">
    <property type="term" value="F:uroporphyrinogen-III synthase activity"/>
    <property type="evidence" value="ECO:0007669"/>
    <property type="project" value="UniProtKB-EC"/>
</dbReference>
<dbReference type="InterPro" id="IPR036108">
    <property type="entry name" value="4pyrrol_syn_uPrphyn_synt_sf"/>
</dbReference>
<evidence type="ECO:0000256" key="3">
    <source>
        <dbReference type="ARBA" id="ARBA00013109"/>
    </source>
</evidence>
<protein>
    <recommendedName>
        <fullName evidence="7 9">Uroporphyrinogen-III synthase</fullName>
        <ecNumber evidence="3 9">4.2.1.75</ecNumber>
    </recommendedName>
</protein>
<evidence type="ECO:0000259" key="10">
    <source>
        <dbReference type="Pfam" id="PF02602"/>
    </source>
</evidence>
<dbReference type="InterPro" id="IPR003754">
    <property type="entry name" value="4pyrrol_synth_uPrphyn_synth"/>
</dbReference>
<dbReference type="EC" id="4.2.1.75" evidence="3 9"/>
<gene>
    <name evidence="11" type="ORF">RBH19_08160</name>
</gene>
<evidence type="ECO:0000256" key="4">
    <source>
        <dbReference type="ARBA" id="ARBA00023239"/>
    </source>
</evidence>
<dbReference type="InterPro" id="IPR039793">
    <property type="entry name" value="UROS/Hem4"/>
</dbReference>
<dbReference type="PANTHER" id="PTHR38042:SF1">
    <property type="entry name" value="UROPORPHYRINOGEN-III SYNTHASE, CHLOROPLASTIC"/>
    <property type="match status" value="1"/>
</dbReference>
<evidence type="ECO:0000256" key="1">
    <source>
        <dbReference type="ARBA" id="ARBA00004772"/>
    </source>
</evidence>
<reference evidence="11 12" key="1">
    <citation type="submission" date="2023-08" db="EMBL/GenBank/DDBJ databases">
        <title>Whole-genome sequencing of halo(alkali)philic microorganisms from hypersaline lakes.</title>
        <authorList>
            <person name="Sorokin D.Y."/>
            <person name="Abbas B."/>
            <person name="Merkel A.Y."/>
        </authorList>
    </citation>
    <scope>NUCLEOTIDE SEQUENCE [LARGE SCALE GENOMIC DNA]</scope>
    <source>
        <strain evidence="11 12">AB-CW4</strain>
    </source>
</reference>
<comment type="similarity">
    <text evidence="2 9">Belongs to the uroporphyrinogen-III synthase family.</text>
</comment>
<dbReference type="Gene3D" id="3.40.50.10090">
    <property type="match status" value="2"/>
</dbReference>
<name>A0ABU0W734_9GAMM</name>
<dbReference type="Pfam" id="PF02602">
    <property type="entry name" value="HEM4"/>
    <property type="match status" value="1"/>
</dbReference>
<organism evidence="11 12">
    <name type="scientific">Natronospira bacteriovora</name>
    <dbReference type="NCBI Taxonomy" id="3069753"/>
    <lineage>
        <taxon>Bacteria</taxon>
        <taxon>Pseudomonadati</taxon>
        <taxon>Pseudomonadota</taxon>
        <taxon>Gammaproteobacteria</taxon>
        <taxon>Natronospirales</taxon>
        <taxon>Natronospiraceae</taxon>
        <taxon>Natronospira</taxon>
    </lineage>
</organism>
<dbReference type="CDD" id="cd06578">
    <property type="entry name" value="HemD"/>
    <property type="match status" value="1"/>
</dbReference>
<evidence type="ECO:0000256" key="2">
    <source>
        <dbReference type="ARBA" id="ARBA00008133"/>
    </source>
</evidence>
<evidence type="ECO:0000313" key="11">
    <source>
        <dbReference type="EMBL" id="MDQ2069843.1"/>
    </source>
</evidence>